<dbReference type="PROSITE" id="PS50144">
    <property type="entry name" value="MATH"/>
    <property type="match status" value="1"/>
</dbReference>
<evidence type="ECO:0000259" key="1">
    <source>
        <dbReference type="PROSITE" id="PS50144"/>
    </source>
</evidence>
<dbReference type="AlphaFoldDB" id="A0A8X6Y8Q4"/>
<keyword evidence="3" id="KW-1185">Reference proteome</keyword>
<proteinExistence type="predicted"/>
<feature type="domain" description="MATH" evidence="1">
    <location>
        <begin position="9"/>
        <end position="129"/>
    </location>
</feature>
<dbReference type="InterPro" id="IPR002083">
    <property type="entry name" value="MATH/TRAF_dom"/>
</dbReference>
<protein>
    <submittedName>
        <fullName evidence="2">TD and POZ domain-containing protein 4</fullName>
    </submittedName>
</protein>
<evidence type="ECO:0000313" key="3">
    <source>
        <dbReference type="Proteomes" id="UP000886998"/>
    </source>
</evidence>
<dbReference type="InterPro" id="IPR008974">
    <property type="entry name" value="TRAF-like"/>
</dbReference>
<name>A0A8X6Y8Q4_9ARAC</name>
<comment type="caution">
    <text evidence="2">The sequence shown here is derived from an EMBL/GenBank/DDBJ whole genome shotgun (WGS) entry which is preliminary data.</text>
</comment>
<dbReference type="Proteomes" id="UP000886998">
    <property type="component" value="Unassembled WGS sequence"/>
</dbReference>
<dbReference type="SUPFAM" id="SSF49599">
    <property type="entry name" value="TRAF domain-like"/>
    <property type="match status" value="2"/>
</dbReference>
<organism evidence="2 3">
    <name type="scientific">Trichonephila inaurata madagascariensis</name>
    <dbReference type="NCBI Taxonomy" id="2747483"/>
    <lineage>
        <taxon>Eukaryota</taxon>
        <taxon>Metazoa</taxon>
        <taxon>Ecdysozoa</taxon>
        <taxon>Arthropoda</taxon>
        <taxon>Chelicerata</taxon>
        <taxon>Arachnida</taxon>
        <taxon>Araneae</taxon>
        <taxon>Araneomorphae</taxon>
        <taxon>Entelegynae</taxon>
        <taxon>Araneoidea</taxon>
        <taxon>Nephilidae</taxon>
        <taxon>Trichonephila</taxon>
        <taxon>Trichonephila inaurata</taxon>
    </lineage>
</organism>
<accession>A0A8X6Y8Q4</accession>
<evidence type="ECO:0000313" key="2">
    <source>
        <dbReference type="EMBL" id="GFY66272.1"/>
    </source>
</evidence>
<dbReference type="Pfam" id="PF00917">
    <property type="entry name" value="MATH"/>
    <property type="match status" value="1"/>
</dbReference>
<dbReference type="Gene3D" id="2.60.210.10">
    <property type="entry name" value="Apoptosis, Tumor Necrosis Factor Receptor Associated Protein 2, Chain A"/>
    <property type="match status" value="1"/>
</dbReference>
<dbReference type="EMBL" id="BMAV01015945">
    <property type="protein sequence ID" value="GFY66272.1"/>
    <property type="molecule type" value="Genomic_DNA"/>
</dbReference>
<reference evidence="2" key="1">
    <citation type="submission" date="2020-08" db="EMBL/GenBank/DDBJ databases">
        <title>Multicomponent nature underlies the extraordinary mechanical properties of spider dragline silk.</title>
        <authorList>
            <person name="Kono N."/>
            <person name="Nakamura H."/>
            <person name="Mori M."/>
            <person name="Yoshida Y."/>
            <person name="Ohtoshi R."/>
            <person name="Malay A.D."/>
            <person name="Moran D.A.P."/>
            <person name="Tomita M."/>
            <person name="Numata K."/>
            <person name="Arakawa K."/>
        </authorList>
    </citation>
    <scope>NUCLEOTIDE SEQUENCE</scope>
</reference>
<dbReference type="OrthoDB" id="6433526at2759"/>
<gene>
    <name evidence="2" type="primary">Tdpoz4_19</name>
    <name evidence="2" type="ORF">TNIN_212501</name>
</gene>
<dbReference type="CDD" id="cd00121">
    <property type="entry name" value="MATH"/>
    <property type="match status" value="1"/>
</dbReference>
<sequence length="290" mass="33349">MADVDTPAAFTFLWAIENCLKLFAPESIESPVFEVESLESTAWHLAINEKDEKFLSFGIYREQDSGPGIIEVVFQLALLTSKGTVVKKKNHRSQFVKGGHFEIAESTEYFKSERVEYVPNDTLTLRCQMWGVGLDTPRPNLCFAGTRLGFERRTFFCNIRNFSTLSQGQVLEYHFIPTAGEQLTLVIAFCVMQRDGKEDILIKFSVDSKKLLRFNYEISVLDANGRKCIPKRSYNLFTSSDIYMYFLQKNEVIDKNPSLLHNDVLCLRCELEIGYGAIWNEIVYYLYQPS</sequence>